<protein>
    <submittedName>
        <fullName evidence="10">AGCS family alanine or glycine:cation symporter</fullName>
    </submittedName>
</protein>
<evidence type="ECO:0000256" key="5">
    <source>
        <dbReference type="ARBA" id="ARBA00022692"/>
    </source>
</evidence>
<evidence type="ECO:0000256" key="2">
    <source>
        <dbReference type="ARBA" id="ARBA00009261"/>
    </source>
</evidence>
<organism evidence="10 11">
    <name type="scientific">Modestobacter roseus</name>
    <dbReference type="NCBI Taxonomy" id="1181884"/>
    <lineage>
        <taxon>Bacteria</taxon>
        <taxon>Bacillati</taxon>
        <taxon>Actinomycetota</taxon>
        <taxon>Actinomycetes</taxon>
        <taxon>Geodermatophilales</taxon>
        <taxon>Geodermatophilaceae</taxon>
        <taxon>Modestobacter</taxon>
    </lineage>
</organism>
<dbReference type="Proteomes" id="UP000321490">
    <property type="component" value="Unassembled WGS sequence"/>
</dbReference>
<evidence type="ECO:0000256" key="4">
    <source>
        <dbReference type="ARBA" id="ARBA00022475"/>
    </source>
</evidence>
<dbReference type="PRINTS" id="PR00175">
    <property type="entry name" value="NAALASMPORT"/>
</dbReference>
<evidence type="ECO:0000256" key="9">
    <source>
        <dbReference type="SAM" id="MobiDB-lite"/>
    </source>
</evidence>
<evidence type="ECO:0000256" key="6">
    <source>
        <dbReference type="ARBA" id="ARBA00022989"/>
    </source>
</evidence>
<evidence type="ECO:0000256" key="7">
    <source>
        <dbReference type="ARBA" id="ARBA00023136"/>
    </source>
</evidence>
<feature type="transmembrane region" description="Helical" evidence="8">
    <location>
        <begin position="229"/>
        <end position="252"/>
    </location>
</feature>
<feature type="transmembrane region" description="Helical" evidence="8">
    <location>
        <begin position="395"/>
        <end position="416"/>
    </location>
</feature>
<feature type="region of interest" description="Disordered" evidence="9">
    <location>
        <begin position="505"/>
        <end position="536"/>
    </location>
</feature>
<comment type="caution">
    <text evidence="10">The sequence shown here is derived from an EMBL/GenBank/DDBJ whole genome shotgun (WGS) entry which is preliminary data.</text>
</comment>
<feature type="transmembrane region" description="Helical" evidence="8">
    <location>
        <begin position="53"/>
        <end position="71"/>
    </location>
</feature>
<name>A0A562IYA3_9ACTN</name>
<evidence type="ECO:0000256" key="1">
    <source>
        <dbReference type="ARBA" id="ARBA00004651"/>
    </source>
</evidence>
<feature type="transmembrane region" description="Helical" evidence="8">
    <location>
        <begin position="437"/>
        <end position="458"/>
    </location>
</feature>
<keyword evidence="11" id="KW-1185">Reference proteome</keyword>
<keyword evidence="4 8" id="KW-1003">Cell membrane</keyword>
<evidence type="ECO:0000313" key="11">
    <source>
        <dbReference type="Proteomes" id="UP000321490"/>
    </source>
</evidence>
<feature type="transmembrane region" description="Helical" evidence="8">
    <location>
        <begin position="464"/>
        <end position="483"/>
    </location>
</feature>
<reference evidence="10 11" key="1">
    <citation type="submission" date="2019-07" db="EMBL/GenBank/DDBJ databases">
        <title>R&amp;d 2014.</title>
        <authorList>
            <person name="Klenk H.-P."/>
        </authorList>
    </citation>
    <scope>NUCLEOTIDE SEQUENCE [LARGE SCALE GENOMIC DNA]</scope>
    <source>
        <strain evidence="10 11">DSM 45764</strain>
    </source>
</reference>
<feature type="transmembrane region" description="Helical" evidence="8">
    <location>
        <begin position="354"/>
        <end position="375"/>
    </location>
</feature>
<dbReference type="Gene3D" id="1.20.1740.10">
    <property type="entry name" value="Amino acid/polyamine transporter I"/>
    <property type="match status" value="1"/>
</dbReference>
<dbReference type="PANTHER" id="PTHR30330:SF3">
    <property type="entry name" value="TRANSCRIPTIONAL REGULATOR, LRP FAMILY"/>
    <property type="match status" value="1"/>
</dbReference>
<comment type="subcellular location">
    <subcellularLocation>
        <location evidence="1 8">Cell membrane</location>
        <topology evidence="1 8">Multi-pass membrane protein</topology>
    </subcellularLocation>
</comment>
<dbReference type="OrthoDB" id="9806926at2"/>
<feature type="transmembrane region" description="Helical" evidence="8">
    <location>
        <begin position="189"/>
        <end position="209"/>
    </location>
</feature>
<gene>
    <name evidence="10" type="ORF">JD78_04116</name>
</gene>
<keyword evidence="6 8" id="KW-1133">Transmembrane helix</keyword>
<dbReference type="Pfam" id="PF01235">
    <property type="entry name" value="Na_Ala_symp"/>
    <property type="match status" value="1"/>
</dbReference>
<keyword evidence="5 8" id="KW-0812">Transmembrane</keyword>
<dbReference type="RefSeq" id="WP_153361345.1">
    <property type="nucleotide sequence ID" value="NZ_JABGDC010000133.1"/>
</dbReference>
<keyword evidence="7 8" id="KW-0472">Membrane</keyword>
<comment type="similarity">
    <text evidence="2 8">Belongs to the alanine or glycine:cation symporter (AGCS) (TC 2.A.25) family.</text>
</comment>
<evidence type="ECO:0000256" key="8">
    <source>
        <dbReference type="RuleBase" id="RU363064"/>
    </source>
</evidence>
<dbReference type="NCBIfam" id="TIGR00835">
    <property type="entry name" value="agcS"/>
    <property type="match status" value="1"/>
</dbReference>
<feature type="transmembrane region" description="Helical" evidence="8">
    <location>
        <begin position="264"/>
        <end position="282"/>
    </location>
</feature>
<keyword evidence="8" id="KW-0769">Symport</keyword>
<dbReference type="GO" id="GO:0005283">
    <property type="term" value="F:amino acid:sodium symporter activity"/>
    <property type="evidence" value="ECO:0007669"/>
    <property type="project" value="InterPro"/>
</dbReference>
<proteinExistence type="inferred from homology"/>
<dbReference type="InterPro" id="IPR001463">
    <property type="entry name" value="Na/Ala_symport"/>
</dbReference>
<dbReference type="AlphaFoldDB" id="A0A562IYA3"/>
<dbReference type="PANTHER" id="PTHR30330">
    <property type="entry name" value="AGSS FAMILY TRANSPORTER, SODIUM-ALANINE"/>
    <property type="match status" value="1"/>
</dbReference>
<sequence>MTVLASPDVPAPDVLAATFDEQVNDVFAPISDFITGIVFAAVPLDFIDEGVELPLIVVWLVVAGIFFTIYLKGFQFRAFGHAIQLIKGKYDDPEDAGEVTHFQALATAVSGTVGLGNIAGVAVAISLGGPGATLWMIVAGLVGMCTKGVECTLGVKYRRVYDDGRVSGGPMYYLSQGLKEKGKGTLGKVLAVLFCVFTLGGAVGGGNMFQANQAFAQAQSVTGGADGWLGFGAAGAVFGVVLALLVGAVIIGGIRSIARVTDKLVPFMAVFYVIACLSVLFANATEIPSALWEILRTAFSPEAGFGGVVGVLIQGFRRAAFSNEAGLGSAAIAHSAVKTNEPATEGHVAVLEPFIDTVVICTMTALAIVITGTWADESSAAGVETTSAAFETVAGWFPIILAVAVILFAYSTMLAWSYYGLKASTYLFGESMVVDRVWKLIFCVFVVIGASSTLDAVIGFSDSMIFLMSLPNIIGLYILSRVVKRELFGYRERLAHGALVPVAERGITPRPQGGSTAATTGLDGTNPTPPPTADPR</sequence>
<evidence type="ECO:0000256" key="3">
    <source>
        <dbReference type="ARBA" id="ARBA00022448"/>
    </source>
</evidence>
<feature type="compositionally biased region" description="Pro residues" evidence="9">
    <location>
        <begin position="527"/>
        <end position="536"/>
    </location>
</feature>
<keyword evidence="3 8" id="KW-0813">Transport</keyword>
<evidence type="ECO:0000313" key="10">
    <source>
        <dbReference type="EMBL" id="TWH75554.1"/>
    </source>
</evidence>
<feature type="compositionally biased region" description="Polar residues" evidence="9">
    <location>
        <begin position="513"/>
        <end position="526"/>
    </location>
</feature>
<dbReference type="EMBL" id="VLKF01000001">
    <property type="protein sequence ID" value="TWH75554.1"/>
    <property type="molecule type" value="Genomic_DNA"/>
</dbReference>
<dbReference type="GO" id="GO:0005886">
    <property type="term" value="C:plasma membrane"/>
    <property type="evidence" value="ECO:0007669"/>
    <property type="project" value="UniProtKB-SubCell"/>
</dbReference>
<feature type="transmembrane region" description="Helical" evidence="8">
    <location>
        <begin position="294"/>
        <end position="313"/>
    </location>
</feature>
<accession>A0A562IYA3</accession>